<proteinExistence type="predicted"/>
<evidence type="ECO:0000313" key="3">
    <source>
        <dbReference type="Proteomes" id="UP001189429"/>
    </source>
</evidence>
<feature type="domain" description="DUF4326" evidence="1">
    <location>
        <begin position="335"/>
        <end position="412"/>
    </location>
</feature>
<feature type="non-terminal residue" evidence="2">
    <location>
        <position position="477"/>
    </location>
</feature>
<dbReference type="InterPro" id="IPR025475">
    <property type="entry name" value="DUF4326"/>
</dbReference>
<sequence length="477" mass="52677">ESGLLAEGAEAELSWVHAIVTGLNYHYARSWSAAPEAPPTAVQRQALSNLLCEVRVFCDQCSGPMPIVDWESELTAAATSYDGEEIFPAEPLDRTKLLEALPPIDACAAVRAVDVTEGWIQVRASTSEWELIAGDLVTRGILKPIECDEIAEVRGQKVMGGMFGVKKGSHVKGEGPQRLVMNIIPSNFIQHAIEGGVPLLPHSDKWKSIVLRSGEVLLWSAEDLKCCFYVCSLCDAWLKYMAISKPVRRAVVGLPGEGPAYLAAAAVPMGWISETGVIQHIHRRLLRSWHPRLQRLAACKELRKDAPLPPARRGPLDGGAAAPVRGQVGETYDDGKPEIYIGRGSSKLNLKASARGNPHRMSEGWSRQEVVTLFERYLHENPQMLRDLVSLSGGRLFCHCEGSQACRGDVLIKAWKDRFGSKSVWRAWQVYIDNLDVLEITDWWRANQLQEEGASELAQVARERCRSFGAPRSESKA</sequence>
<dbReference type="Pfam" id="PF14216">
    <property type="entry name" value="DUF4326"/>
    <property type="match status" value="1"/>
</dbReference>
<organism evidence="2 3">
    <name type="scientific">Prorocentrum cordatum</name>
    <dbReference type="NCBI Taxonomy" id="2364126"/>
    <lineage>
        <taxon>Eukaryota</taxon>
        <taxon>Sar</taxon>
        <taxon>Alveolata</taxon>
        <taxon>Dinophyceae</taxon>
        <taxon>Prorocentrales</taxon>
        <taxon>Prorocentraceae</taxon>
        <taxon>Prorocentrum</taxon>
    </lineage>
</organism>
<reference evidence="2" key="1">
    <citation type="submission" date="2023-10" db="EMBL/GenBank/DDBJ databases">
        <authorList>
            <person name="Chen Y."/>
            <person name="Shah S."/>
            <person name="Dougan E. K."/>
            <person name="Thang M."/>
            <person name="Chan C."/>
        </authorList>
    </citation>
    <scope>NUCLEOTIDE SEQUENCE [LARGE SCALE GENOMIC DNA]</scope>
</reference>
<name>A0ABN9QIS8_9DINO</name>
<comment type="caution">
    <text evidence="2">The sequence shown here is derived from an EMBL/GenBank/DDBJ whole genome shotgun (WGS) entry which is preliminary data.</text>
</comment>
<evidence type="ECO:0000313" key="2">
    <source>
        <dbReference type="EMBL" id="CAK0804969.1"/>
    </source>
</evidence>
<dbReference type="EMBL" id="CAUYUJ010003349">
    <property type="protein sequence ID" value="CAK0804969.1"/>
    <property type="molecule type" value="Genomic_DNA"/>
</dbReference>
<evidence type="ECO:0000259" key="1">
    <source>
        <dbReference type="Pfam" id="PF14216"/>
    </source>
</evidence>
<dbReference type="Proteomes" id="UP001189429">
    <property type="component" value="Unassembled WGS sequence"/>
</dbReference>
<accession>A0ABN9QIS8</accession>
<gene>
    <name evidence="2" type="ORF">PCOR1329_LOCUS11634</name>
</gene>
<keyword evidence="3" id="KW-1185">Reference proteome</keyword>
<protein>
    <recommendedName>
        <fullName evidence="1">DUF4326 domain-containing protein</fullName>
    </recommendedName>
</protein>
<feature type="non-terminal residue" evidence="2">
    <location>
        <position position="1"/>
    </location>
</feature>